<comment type="caution">
    <text evidence="1">The sequence shown here is derived from an EMBL/GenBank/DDBJ whole genome shotgun (WGS) entry which is preliminary data.</text>
</comment>
<feature type="non-terminal residue" evidence="1">
    <location>
        <position position="63"/>
    </location>
</feature>
<evidence type="ECO:0000313" key="2">
    <source>
        <dbReference type="Proteomes" id="UP001174909"/>
    </source>
</evidence>
<accession>A0AA35TVC4</accession>
<dbReference type="AlphaFoldDB" id="A0AA35TVC4"/>
<name>A0AA35TVC4_GEOBA</name>
<dbReference type="Proteomes" id="UP001174909">
    <property type="component" value="Unassembled WGS sequence"/>
</dbReference>
<gene>
    <name evidence="1" type="ORF">GBAR_LOCUS29693</name>
</gene>
<evidence type="ECO:0000313" key="1">
    <source>
        <dbReference type="EMBL" id="CAI8054421.1"/>
    </source>
</evidence>
<dbReference type="EMBL" id="CASHTH010004174">
    <property type="protein sequence ID" value="CAI8054421.1"/>
    <property type="molecule type" value="Genomic_DNA"/>
</dbReference>
<sequence length="63" mass="7130">MATGGREQVWTWKKPLPPSKTALRKVFENTSNLSDLCGWLSIPSDVDSAVEYYVQSTDPMKIR</sequence>
<proteinExistence type="predicted"/>
<reference evidence="1" key="1">
    <citation type="submission" date="2023-03" db="EMBL/GenBank/DDBJ databases">
        <authorList>
            <person name="Steffen K."/>
            <person name="Cardenas P."/>
        </authorList>
    </citation>
    <scope>NUCLEOTIDE SEQUENCE</scope>
</reference>
<protein>
    <submittedName>
        <fullName evidence="1">Uncharacterized protein</fullName>
    </submittedName>
</protein>
<organism evidence="1 2">
    <name type="scientific">Geodia barretti</name>
    <name type="common">Barrett's horny sponge</name>
    <dbReference type="NCBI Taxonomy" id="519541"/>
    <lineage>
        <taxon>Eukaryota</taxon>
        <taxon>Metazoa</taxon>
        <taxon>Porifera</taxon>
        <taxon>Demospongiae</taxon>
        <taxon>Heteroscleromorpha</taxon>
        <taxon>Tetractinellida</taxon>
        <taxon>Astrophorina</taxon>
        <taxon>Geodiidae</taxon>
        <taxon>Geodia</taxon>
    </lineage>
</organism>
<keyword evidence="2" id="KW-1185">Reference proteome</keyword>